<dbReference type="Gene3D" id="2.40.110.10">
    <property type="entry name" value="Butyryl-CoA Dehydrogenase, subunit A, domain 2"/>
    <property type="match status" value="1"/>
</dbReference>
<evidence type="ECO:0000256" key="6">
    <source>
        <dbReference type="ARBA" id="ARBA00051388"/>
    </source>
</evidence>
<evidence type="ECO:0000256" key="8">
    <source>
        <dbReference type="ARBA" id="ARBA00066694"/>
    </source>
</evidence>
<dbReference type="EC" id="1.3.99.41" evidence="8"/>
<dbReference type="RefSeq" id="WP_149165189.1">
    <property type="nucleotide sequence ID" value="NZ_QOKV01000007.1"/>
</dbReference>
<feature type="domain" description="Acyl-CoA dehydrogenase/oxidase C-terminal" evidence="11">
    <location>
        <begin position="282"/>
        <end position="450"/>
    </location>
</feature>
<evidence type="ECO:0000256" key="5">
    <source>
        <dbReference type="ARBA" id="ARBA00023002"/>
    </source>
</evidence>
<dbReference type="Gene3D" id="1.20.140.10">
    <property type="entry name" value="Butyryl-CoA Dehydrogenase, subunit A, domain 3"/>
    <property type="match status" value="1"/>
</dbReference>
<accession>A0A6L3B033</accession>
<dbReference type="Pfam" id="PF12806">
    <property type="entry name" value="Acyl-CoA_dh_C"/>
    <property type="match status" value="1"/>
</dbReference>
<feature type="domain" description="Acyl-CoA dehydrogenase/oxidase N-terminal" evidence="13">
    <location>
        <begin position="80"/>
        <end position="156"/>
    </location>
</feature>
<feature type="domain" description="Acetyl-CoA dehydrogenase-like C-terminal" evidence="14">
    <location>
        <begin position="472"/>
        <end position="592"/>
    </location>
</feature>
<dbReference type="InterPro" id="IPR009075">
    <property type="entry name" value="AcylCo_DH/oxidase_C"/>
</dbReference>
<evidence type="ECO:0000256" key="10">
    <source>
        <dbReference type="RuleBase" id="RU362125"/>
    </source>
</evidence>
<dbReference type="Pfam" id="PF00441">
    <property type="entry name" value="Acyl-CoA_dh_1"/>
    <property type="match status" value="1"/>
</dbReference>
<dbReference type="FunFam" id="2.40.110.10:FF:000031">
    <property type="entry name" value="Acyl-CoA dehydrogenase, putative"/>
    <property type="match status" value="1"/>
</dbReference>
<dbReference type="InterPro" id="IPR037069">
    <property type="entry name" value="AcylCoA_DH/ox_N_sf"/>
</dbReference>
<proteinExistence type="inferred from homology"/>
<dbReference type="SUPFAM" id="SSF56645">
    <property type="entry name" value="Acyl-CoA dehydrogenase NM domain-like"/>
    <property type="match status" value="1"/>
</dbReference>
<dbReference type="Pfam" id="PF02770">
    <property type="entry name" value="Acyl-CoA_dh_M"/>
    <property type="match status" value="1"/>
</dbReference>
<evidence type="ECO:0000259" key="12">
    <source>
        <dbReference type="Pfam" id="PF02770"/>
    </source>
</evidence>
<evidence type="ECO:0000259" key="13">
    <source>
        <dbReference type="Pfam" id="PF02771"/>
    </source>
</evidence>
<sequence length="596" mass="64630">MPIYKAPLEDVRFVLDEIVGAGKLAELPGYEDATPDLIAQVLEEGAKLCEEVLFPLNQSGDGEGCTFENGVVRTPKGFKEAYGTYIEAGWQGLSCDPAYGGQGLPKLVNTMLEEFICSANLSFGMYPGLSLGAYNALSMYGSDPLKQRFLGRLVDGTWAGTMCLTEPHCGTDLGLIRTKAVPQEDGSHRITGTKIFISAGEHDLTENILHLVLARLPDAPAGTRGISLFLVPKFLPNEDGTVGPRNGVACGSIEHKMGIKASATCVMNFEDATGWLVGEPHKGMRAMFVMMNAARLAVGIQGLGVAEVSYQNAVAYARERLQGRSLKGTAHPDKPADPIIVHPDVRRNLLTARAYTEGARALGALVGYKLDMAEKHADEKTRKEADEFVQLMTPIVKALFTDIGFESANIAVQVHGGHGFIWETGVEQYVRDARICQIYEGTNGIQALDLVGRKLPQDMGRLLRRFFHPVGAEIEADMETEDLAEFVLPLAKAFAKLQQATAIIAQKGMKDPEEAGAAATDYLRLFGLVALGWMWLRMVKAAQARLVAGEGNAAFLEAKIRTARFYMAKLLPQTNALFVIIMAGSSPLMEMDEAAF</sequence>
<evidence type="ECO:0000313" key="15">
    <source>
        <dbReference type="EMBL" id="KAA0685451.1"/>
    </source>
</evidence>
<dbReference type="PANTHER" id="PTHR42803:SF1">
    <property type="entry name" value="BROAD-SPECIFICITY LINEAR ACYL-COA DEHYDROGENASE FADE5"/>
    <property type="match status" value="1"/>
</dbReference>
<name>A0A6L3B033_AZOBR</name>
<feature type="domain" description="Acyl-CoA oxidase/dehydrogenase middle" evidence="12">
    <location>
        <begin position="162"/>
        <end position="271"/>
    </location>
</feature>
<keyword evidence="5 10" id="KW-0560">Oxidoreductase</keyword>
<dbReference type="InterPro" id="IPR013786">
    <property type="entry name" value="AcylCoA_DH/ox_N"/>
</dbReference>
<dbReference type="EMBL" id="QOKV01000007">
    <property type="protein sequence ID" value="KAA0685451.1"/>
    <property type="molecule type" value="Genomic_DNA"/>
</dbReference>
<protein>
    <recommendedName>
        <fullName evidence="9">3-methylmercaptopropionyl-CoA dehydrogenase</fullName>
        <ecNumber evidence="8">1.3.99.41</ecNumber>
    </recommendedName>
</protein>
<keyword evidence="4 10" id="KW-0274">FAD</keyword>
<dbReference type="Pfam" id="PF02771">
    <property type="entry name" value="Acyl-CoA_dh_N"/>
    <property type="match status" value="1"/>
</dbReference>
<evidence type="ECO:0000256" key="2">
    <source>
        <dbReference type="ARBA" id="ARBA00009347"/>
    </source>
</evidence>
<dbReference type="Gene3D" id="1.10.540.10">
    <property type="entry name" value="Acyl-CoA dehydrogenase/oxidase, N-terminal domain"/>
    <property type="match status" value="1"/>
</dbReference>
<dbReference type="InterPro" id="IPR036250">
    <property type="entry name" value="AcylCo_DH-like_C"/>
</dbReference>
<dbReference type="InterPro" id="IPR009100">
    <property type="entry name" value="AcylCoA_DH/oxidase_NM_dom_sf"/>
</dbReference>
<dbReference type="GO" id="GO:0050660">
    <property type="term" value="F:flavin adenine dinucleotide binding"/>
    <property type="evidence" value="ECO:0007669"/>
    <property type="project" value="InterPro"/>
</dbReference>
<comment type="similarity">
    <text evidence="2 10">Belongs to the acyl-CoA dehydrogenase family.</text>
</comment>
<evidence type="ECO:0000259" key="14">
    <source>
        <dbReference type="Pfam" id="PF12806"/>
    </source>
</evidence>
<evidence type="ECO:0000259" key="11">
    <source>
        <dbReference type="Pfam" id="PF00441"/>
    </source>
</evidence>
<dbReference type="InterPro" id="IPR006091">
    <property type="entry name" value="Acyl-CoA_Oxase/DH_mid-dom"/>
</dbReference>
<comment type="catalytic activity">
    <reaction evidence="6">
        <text>3-(methylsulfanyl)propanoyl-CoA + oxidized [electron-transfer flavoprotein] + H(+) = 3-(methylsulfanyl)acryloyl-CoA + reduced [electron-transfer flavoprotein]</text>
        <dbReference type="Rhea" id="RHEA:52612"/>
        <dbReference type="Rhea" id="RHEA-COMP:10685"/>
        <dbReference type="Rhea" id="RHEA-COMP:10686"/>
        <dbReference type="ChEBI" id="CHEBI:15378"/>
        <dbReference type="ChEBI" id="CHEBI:57692"/>
        <dbReference type="ChEBI" id="CHEBI:58307"/>
        <dbReference type="ChEBI" id="CHEBI:82815"/>
        <dbReference type="ChEBI" id="CHEBI:84994"/>
        <dbReference type="EC" id="1.3.99.41"/>
    </reaction>
    <physiologicalReaction direction="left-to-right" evidence="6">
        <dbReference type="Rhea" id="RHEA:52613"/>
    </physiologicalReaction>
</comment>
<dbReference type="InterPro" id="IPR046373">
    <property type="entry name" value="Acyl-CoA_Oxase/DH_mid-dom_sf"/>
</dbReference>
<reference evidence="15 16" key="1">
    <citation type="submission" date="2018-07" db="EMBL/GenBank/DDBJ databases">
        <title>Genome sequence of Roseomonas fauriae ATCC 49958.</title>
        <authorList>
            <person name="Sant'Anna F.H."/>
            <person name="Baldani J.I."/>
            <person name="Zilli J.E."/>
            <person name="Reis V.M."/>
            <person name="Hartmann A."/>
            <person name="Cruz L."/>
            <person name="de Souza E.M."/>
            <person name="de Oliveira Pedrosa F."/>
            <person name="Passaglia L.M.P."/>
        </authorList>
    </citation>
    <scope>NUCLEOTIDE SEQUENCE [LARGE SCALE GENOMIC DNA]</scope>
    <source>
        <strain evidence="15 16">ATCC 49958</strain>
    </source>
</reference>
<evidence type="ECO:0000256" key="4">
    <source>
        <dbReference type="ARBA" id="ARBA00022827"/>
    </source>
</evidence>
<comment type="caution">
    <text evidence="15">The sequence shown here is derived from an EMBL/GenBank/DDBJ whole genome shotgun (WGS) entry which is preliminary data.</text>
</comment>
<dbReference type="GO" id="GO:0016627">
    <property type="term" value="F:oxidoreductase activity, acting on the CH-CH group of donors"/>
    <property type="evidence" value="ECO:0007669"/>
    <property type="project" value="InterPro"/>
</dbReference>
<gene>
    <name evidence="15" type="ORF">DS837_13185</name>
</gene>
<dbReference type="AlphaFoldDB" id="A0A6L3B033"/>
<evidence type="ECO:0000256" key="9">
    <source>
        <dbReference type="ARBA" id="ARBA00069043"/>
    </source>
</evidence>
<dbReference type="Proteomes" id="UP000476837">
    <property type="component" value="Unassembled WGS sequence"/>
</dbReference>
<organism evidence="15 16">
    <name type="scientific">Azospirillum brasilense</name>
    <dbReference type="NCBI Taxonomy" id="192"/>
    <lineage>
        <taxon>Bacteria</taxon>
        <taxon>Pseudomonadati</taxon>
        <taxon>Pseudomonadota</taxon>
        <taxon>Alphaproteobacteria</taxon>
        <taxon>Rhodospirillales</taxon>
        <taxon>Azospirillaceae</taxon>
        <taxon>Azospirillum</taxon>
    </lineage>
</organism>
<dbReference type="InterPro" id="IPR052166">
    <property type="entry name" value="Diverse_Acyl-CoA_DH"/>
</dbReference>
<dbReference type="SUPFAM" id="SSF47203">
    <property type="entry name" value="Acyl-CoA dehydrogenase C-terminal domain-like"/>
    <property type="match status" value="1"/>
</dbReference>
<evidence type="ECO:0000256" key="1">
    <source>
        <dbReference type="ARBA" id="ARBA00001974"/>
    </source>
</evidence>
<keyword evidence="3 10" id="KW-0285">Flavoprotein</keyword>
<evidence type="ECO:0000256" key="3">
    <source>
        <dbReference type="ARBA" id="ARBA00022630"/>
    </source>
</evidence>
<dbReference type="InterPro" id="IPR025878">
    <property type="entry name" value="Acyl-CoA_dh-like_C_dom"/>
</dbReference>
<comment type="cofactor">
    <cofactor evidence="1 10">
        <name>FAD</name>
        <dbReference type="ChEBI" id="CHEBI:57692"/>
    </cofactor>
</comment>
<comment type="function">
    <text evidence="7">Involved in the assimilation of dimethylsulphoniopropionate (DMSP), an important compound in the fixation of carbon in marine phytoplankton, by mediating the conversion of 3-(methylthio)propanoyl-CoA (MMPA-CoA) to 3-(methylthio)acryloyl-CoA (MTA-CoA).</text>
</comment>
<evidence type="ECO:0000313" key="16">
    <source>
        <dbReference type="Proteomes" id="UP000476837"/>
    </source>
</evidence>
<dbReference type="PANTHER" id="PTHR42803">
    <property type="entry name" value="ACYL-COA DEHYDROGENASE"/>
    <property type="match status" value="1"/>
</dbReference>
<evidence type="ECO:0000256" key="7">
    <source>
        <dbReference type="ARBA" id="ARBA00058683"/>
    </source>
</evidence>